<dbReference type="InterPro" id="IPR000626">
    <property type="entry name" value="Ubiquitin-like_dom"/>
</dbReference>
<dbReference type="EMBL" id="CAJHNH020003402">
    <property type="protein sequence ID" value="CAG5129212.1"/>
    <property type="molecule type" value="Genomic_DNA"/>
</dbReference>
<gene>
    <name evidence="4" type="ORF">CUNI_LOCUS14770</name>
</gene>
<dbReference type="PROSITE" id="PS50053">
    <property type="entry name" value="UBIQUITIN_2"/>
    <property type="match status" value="1"/>
</dbReference>
<feature type="region of interest" description="Disordered" evidence="2">
    <location>
        <begin position="319"/>
        <end position="342"/>
    </location>
</feature>
<feature type="repeat" description="ANK" evidence="1">
    <location>
        <begin position="149"/>
        <end position="181"/>
    </location>
</feature>
<comment type="caution">
    <text evidence="4">The sequence shown here is derived from an EMBL/GenBank/DDBJ whole genome shotgun (WGS) entry which is preliminary data.</text>
</comment>
<dbReference type="OrthoDB" id="10258888at2759"/>
<dbReference type="InterPro" id="IPR029071">
    <property type="entry name" value="Ubiquitin-like_domsf"/>
</dbReference>
<evidence type="ECO:0000256" key="2">
    <source>
        <dbReference type="SAM" id="MobiDB-lite"/>
    </source>
</evidence>
<dbReference type="Gene3D" id="3.10.20.90">
    <property type="entry name" value="Phosphatidylinositol 3-kinase Catalytic Subunit, Chain A, domain 1"/>
    <property type="match status" value="1"/>
</dbReference>
<dbReference type="Proteomes" id="UP000678393">
    <property type="component" value="Unassembled WGS sequence"/>
</dbReference>
<proteinExistence type="predicted"/>
<name>A0A8S3ZPK1_9EUPU</name>
<dbReference type="InterPro" id="IPR039323">
    <property type="entry name" value="ANKRD_45/46/60"/>
</dbReference>
<keyword evidence="1" id="KW-0040">ANK repeat</keyword>
<dbReference type="PANTHER" id="PTHR22677:SF3">
    <property type="entry name" value="ANKYRIN REPEAT DOMAIN-CONTAINING PROTEIN 60"/>
    <property type="match status" value="1"/>
</dbReference>
<accession>A0A8S3ZPK1</accession>
<dbReference type="Pfam" id="PF12796">
    <property type="entry name" value="Ank_2"/>
    <property type="match status" value="1"/>
</dbReference>
<dbReference type="Gene3D" id="1.25.40.20">
    <property type="entry name" value="Ankyrin repeat-containing domain"/>
    <property type="match status" value="1"/>
</dbReference>
<feature type="compositionally biased region" description="Acidic residues" evidence="2">
    <location>
        <begin position="385"/>
        <end position="395"/>
    </location>
</feature>
<dbReference type="SUPFAM" id="SSF48403">
    <property type="entry name" value="Ankyrin repeat"/>
    <property type="match status" value="1"/>
</dbReference>
<dbReference type="PANTHER" id="PTHR22677">
    <property type="entry name" value="ANKYRIN REPEAT DOMAIN-CONTAINING PROTEIN 60"/>
    <property type="match status" value="1"/>
</dbReference>
<keyword evidence="5" id="KW-1185">Reference proteome</keyword>
<dbReference type="InterPro" id="IPR002110">
    <property type="entry name" value="Ankyrin_rpt"/>
</dbReference>
<evidence type="ECO:0000313" key="5">
    <source>
        <dbReference type="Proteomes" id="UP000678393"/>
    </source>
</evidence>
<sequence length="484" mass="54292">MSRSRNILTKKGNNKPKSCKSRGNAFSLHVILKPTEEKFMLKDVSYSMTVAQLKEDVEFATGIPISIQRLSYLDEGELQDNTDLKTNDFVPEGTVRLKVWHMYQELVEAVTSNDIDWVFRLGVTSSSDYHTPASDYMSKKLRKEWLEDRALIALCLAAHRGHEDLVVSLIEYGADVNKQTATGKTPLHFASAVGNSKIVNTLLQHGADINAEDHSGNTALSVSERFGHQICSRTLFQFQWQQRAKNLKPSKNIPLLAHQYFDSNLPVWKRGTSAQIYVSKILKPGEFEGTSLSAPRSGKHPSLARRELRDATFFLDNSSVSDVTPGQSSPTDSGLLSSADGKKHLTNLKKPLTYQEWLEKQNEMAKQMALEKKRQTIEHIKQNSEEADVSQEENGEFGSEKWLENTDQGETEKSAQDMLLSAHQSALPGDCSLLPVHQDGALRMYLRSLGKSSSGVSYEEWLNEKEMEINRLFLQKNSNISGSV</sequence>
<feature type="compositionally biased region" description="Polar residues" evidence="2">
    <location>
        <begin position="319"/>
        <end position="336"/>
    </location>
</feature>
<dbReference type="InterPro" id="IPR036770">
    <property type="entry name" value="Ankyrin_rpt-contain_sf"/>
</dbReference>
<dbReference type="PROSITE" id="PS50088">
    <property type="entry name" value="ANK_REPEAT"/>
    <property type="match status" value="2"/>
</dbReference>
<feature type="region of interest" description="Disordered" evidence="2">
    <location>
        <begin position="381"/>
        <end position="413"/>
    </location>
</feature>
<feature type="repeat" description="ANK" evidence="1">
    <location>
        <begin position="182"/>
        <end position="214"/>
    </location>
</feature>
<reference evidence="4" key="1">
    <citation type="submission" date="2021-04" db="EMBL/GenBank/DDBJ databases">
        <authorList>
            <consortium name="Molecular Ecology Group"/>
        </authorList>
    </citation>
    <scope>NUCLEOTIDE SEQUENCE</scope>
</reference>
<dbReference type="AlphaFoldDB" id="A0A8S3ZPK1"/>
<dbReference type="PROSITE" id="PS50297">
    <property type="entry name" value="ANK_REP_REGION"/>
    <property type="match status" value="2"/>
</dbReference>
<dbReference type="SUPFAM" id="SSF54236">
    <property type="entry name" value="Ubiquitin-like"/>
    <property type="match status" value="1"/>
</dbReference>
<evidence type="ECO:0000256" key="1">
    <source>
        <dbReference type="PROSITE-ProRule" id="PRU00023"/>
    </source>
</evidence>
<protein>
    <recommendedName>
        <fullName evidence="3">Ubiquitin-like domain-containing protein</fullName>
    </recommendedName>
</protein>
<feature type="compositionally biased region" description="Basic and acidic residues" evidence="2">
    <location>
        <begin position="398"/>
        <end position="413"/>
    </location>
</feature>
<organism evidence="4 5">
    <name type="scientific">Candidula unifasciata</name>
    <dbReference type="NCBI Taxonomy" id="100452"/>
    <lineage>
        <taxon>Eukaryota</taxon>
        <taxon>Metazoa</taxon>
        <taxon>Spiralia</taxon>
        <taxon>Lophotrochozoa</taxon>
        <taxon>Mollusca</taxon>
        <taxon>Gastropoda</taxon>
        <taxon>Heterobranchia</taxon>
        <taxon>Euthyneura</taxon>
        <taxon>Panpulmonata</taxon>
        <taxon>Eupulmonata</taxon>
        <taxon>Stylommatophora</taxon>
        <taxon>Helicina</taxon>
        <taxon>Helicoidea</taxon>
        <taxon>Geomitridae</taxon>
        <taxon>Candidula</taxon>
    </lineage>
</organism>
<feature type="domain" description="Ubiquitin-like" evidence="3">
    <location>
        <begin position="28"/>
        <end position="97"/>
    </location>
</feature>
<evidence type="ECO:0000259" key="3">
    <source>
        <dbReference type="PROSITE" id="PS50053"/>
    </source>
</evidence>
<dbReference type="SMART" id="SM00248">
    <property type="entry name" value="ANK"/>
    <property type="match status" value="2"/>
</dbReference>
<evidence type="ECO:0000313" key="4">
    <source>
        <dbReference type="EMBL" id="CAG5129212.1"/>
    </source>
</evidence>